<sequence length="66" mass="6858">GSGYPPGARPQICPTCRGIGKVTIPPFASTCMTCRGSGRVVKELCRACKGHGTVRGTKEIDVNIPA</sequence>
<keyword evidence="1" id="KW-0863">Zinc-finger</keyword>
<dbReference type="PANTHER" id="PTHR43096:SF36">
    <property type="entry name" value="CHAPERONE PROTEIN DNAJ 1, MITOCHONDRIAL"/>
    <property type="match status" value="1"/>
</dbReference>
<dbReference type="PROSITE" id="PS51188">
    <property type="entry name" value="ZF_CR"/>
    <property type="match status" value="1"/>
</dbReference>
<dbReference type="OMA" id="ACKGHGT"/>
<dbReference type="SUPFAM" id="SSF57938">
    <property type="entry name" value="DnaJ/Hsp40 cysteine-rich domain"/>
    <property type="match status" value="1"/>
</dbReference>
<evidence type="ECO:0000313" key="4">
    <source>
        <dbReference type="Proteomes" id="UP000824469"/>
    </source>
</evidence>
<feature type="non-terminal residue" evidence="3">
    <location>
        <position position="1"/>
    </location>
</feature>
<dbReference type="GO" id="GO:0031072">
    <property type="term" value="F:heat shock protein binding"/>
    <property type="evidence" value="ECO:0007669"/>
    <property type="project" value="InterPro"/>
</dbReference>
<feature type="domain" description="CR-type" evidence="2">
    <location>
        <begin position="1"/>
        <end position="57"/>
    </location>
</feature>
<keyword evidence="4" id="KW-1185">Reference proteome</keyword>
<feature type="zinc finger region" description="CR-type" evidence="1">
    <location>
        <begin position="1"/>
        <end position="57"/>
    </location>
</feature>
<organism evidence="3 4">
    <name type="scientific">Taxus chinensis</name>
    <name type="common">Chinese yew</name>
    <name type="synonym">Taxus wallichiana var. chinensis</name>
    <dbReference type="NCBI Taxonomy" id="29808"/>
    <lineage>
        <taxon>Eukaryota</taxon>
        <taxon>Viridiplantae</taxon>
        <taxon>Streptophyta</taxon>
        <taxon>Embryophyta</taxon>
        <taxon>Tracheophyta</taxon>
        <taxon>Spermatophyta</taxon>
        <taxon>Pinopsida</taxon>
        <taxon>Pinidae</taxon>
        <taxon>Conifers II</taxon>
        <taxon>Cupressales</taxon>
        <taxon>Taxaceae</taxon>
        <taxon>Taxus</taxon>
    </lineage>
</organism>
<dbReference type="Gene3D" id="2.10.230.10">
    <property type="entry name" value="Heat shock protein DnaJ, cysteine-rich domain"/>
    <property type="match status" value="1"/>
</dbReference>
<dbReference type="GO" id="GO:0051082">
    <property type="term" value="F:unfolded protein binding"/>
    <property type="evidence" value="ECO:0007669"/>
    <property type="project" value="InterPro"/>
</dbReference>
<dbReference type="GO" id="GO:0008270">
    <property type="term" value="F:zinc ion binding"/>
    <property type="evidence" value="ECO:0007669"/>
    <property type="project" value="UniProtKB-KW"/>
</dbReference>
<dbReference type="InterPro" id="IPR036410">
    <property type="entry name" value="HSP_DnaJ_Cys-rich_dom_sf"/>
</dbReference>
<comment type="caution">
    <text evidence="3">The sequence shown here is derived from an EMBL/GenBank/DDBJ whole genome shotgun (WGS) entry which is preliminary data.</text>
</comment>
<dbReference type="EMBL" id="JAHRHJ020000005">
    <property type="protein sequence ID" value="KAH9316037.1"/>
    <property type="molecule type" value="Genomic_DNA"/>
</dbReference>
<evidence type="ECO:0000259" key="2">
    <source>
        <dbReference type="PROSITE" id="PS51188"/>
    </source>
</evidence>
<keyword evidence="1" id="KW-0862">Zinc</keyword>
<dbReference type="CDD" id="cd10719">
    <property type="entry name" value="DnaJ_zf"/>
    <property type="match status" value="1"/>
</dbReference>
<dbReference type="PANTHER" id="PTHR43096">
    <property type="entry name" value="DNAJ HOMOLOG 1, MITOCHONDRIAL-RELATED"/>
    <property type="match status" value="1"/>
</dbReference>
<dbReference type="AlphaFoldDB" id="A0AA38G4B2"/>
<protein>
    <recommendedName>
        <fullName evidence="2">CR-type domain-containing protein</fullName>
    </recommendedName>
</protein>
<evidence type="ECO:0000313" key="3">
    <source>
        <dbReference type="EMBL" id="KAH9316037.1"/>
    </source>
</evidence>
<dbReference type="GO" id="GO:0042026">
    <property type="term" value="P:protein refolding"/>
    <property type="evidence" value="ECO:0007669"/>
    <property type="project" value="TreeGrafter"/>
</dbReference>
<name>A0AA38G4B2_TAXCH</name>
<dbReference type="InterPro" id="IPR001305">
    <property type="entry name" value="HSP_DnaJ_Cys-rich_dom"/>
</dbReference>
<accession>A0AA38G4B2</accession>
<evidence type="ECO:0000256" key="1">
    <source>
        <dbReference type="PROSITE-ProRule" id="PRU00546"/>
    </source>
</evidence>
<proteinExistence type="predicted"/>
<reference evidence="3 4" key="1">
    <citation type="journal article" date="2021" name="Nat. Plants">
        <title>The Taxus genome provides insights into paclitaxel biosynthesis.</title>
        <authorList>
            <person name="Xiong X."/>
            <person name="Gou J."/>
            <person name="Liao Q."/>
            <person name="Li Y."/>
            <person name="Zhou Q."/>
            <person name="Bi G."/>
            <person name="Li C."/>
            <person name="Du R."/>
            <person name="Wang X."/>
            <person name="Sun T."/>
            <person name="Guo L."/>
            <person name="Liang H."/>
            <person name="Lu P."/>
            <person name="Wu Y."/>
            <person name="Zhang Z."/>
            <person name="Ro D.K."/>
            <person name="Shang Y."/>
            <person name="Huang S."/>
            <person name="Yan J."/>
        </authorList>
    </citation>
    <scope>NUCLEOTIDE SEQUENCE [LARGE SCALE GENOMIC DNA]</scope>
    <source>
        <strain evidence="3">Ta-2019</strain>
    </source>
</reference>
<dbReference type="GO" id="GO:0005737">
    <property type="term" value="C:cytoplasm"/>
    <property type="evidence" value="ECO:0007669"/>
    <property type="project" value="TreeGrafter"/>
</dbReference>
<keyword evidence="1" id="KW-0479">Metal-binding</keyword>
<feature type="non-terminal residue" evidence="3">
    <location>
        <position position="66"/>
    </location>
</feature>
<gene>
    <name evidence="3" type="ORF">KI387_024664</name>
</gene>
<dbReference type="Proteomes" id="UP000824469">
    <property type="component" value="Unassembled WGS sequence"/>
</dbReference>
<dbReference type="Pfam" id="PF00684">
    <property type="entry name" value="DnaJ_CXXCXGXG"/>
    <property type="match status" value="1"/>
</dbReference>